<reference evidence="1" key="1">
    <citation type="submission" date="2022-07" db="EMBL/GenBank/DDBJ databases">
        <title>Phylogenomic reconstructions and comparative analyses of Kickxellomycotina fungi.</title>
        <authorList>
            <person name="Reynolds N.K."/>
            <person name="Stajich J.E."/>
            <person name="Barry K."/>
            <person name="Grigoriev I.V."/>
            <person name="Crous P."/>
            <person name="Smith M.E."/>
        </authorList>
    </citation>
    <scope>NUCLEOTIDE SEQUENCE</scope>
    <source>
        <strain evidence="1">CBS 190363</strain>
    </source>
</reference>
<dbReference type="EMBL" id="JANBVB010001410">
    <property type="protein sequence ID" value="KAJ2890308.1"/>
    <property type="molecule type" value="Genomic_DNA"/>
</dbReference>
<evidence type="ECO:0000313" key="2">
    <source>
        <dbReference type="Proteomes" id="UP001139981"/>
    </source>
</evidence>
<name>A0ACC1M050_9FUNG</name>
<proteinExistence type="predicted"/>
<keyword evidence="2" id="KW-1185">Reference proteome</keyword>
<evidence type="ECO:0000313" key="1">
    <source>
        <dbReference type="EMBL" id="KAJ2890308.1"/>
    </source>
</evidence>
<comment type="caution">
    <text evidence="1">The sequence shown here is derived from an EMBL/GenBank/DDBJ whole genome shotgun (WGS) entry which is preliminary data.</text>
</comment>
<protein>
    <submittedName>
        <fullName evidence="1">Uncharacterized protein</fullName>
    </submittedName>
</protein>
<gene>
    <name evidence="1" type="ORF">IWW38_004206</name>
</gene>
<dbReference type="Proteomes" id="UP001139981">
    <property type="component" value="Unassembled WGS sequence"/>
</dbReference>
<accession>A0ACC1M050</accession>
<organism evidence="1 2">
    <name type="scientific">Coemansia aciculifera</name>
    <dbReference type="NCBI Taxonomy" id="417176"/>
    <lineage>
        <taxon>Eukaryota</taxon>
        <taxon>Fungi</taxon>
        <taxon>Fungi incertae sedis</taxon>
        <taxon>Zoopagomycota</taxon>
        <taxon>Kickxellomycotina</taxon>
        <taxon>Kickxellomycetes</taxon>
        <taxon>Kickxellales</taxon>
        <taxon>Kickxellaceae</taxon>
        <taxon>Coemansia</taxon>
    </lineage>
</organism>
<sequence>MSLVDLPLVKLTRPESSSPGLFMLQLNNGAENRFTLQLITEIMQALDHIDQQLDNLSSSSSSEGAAQGGALITTGGTGVDNKFYSNGLAIQDAMAIGDAFYLPYMRMLARLLTFRIPTVAAINGHAFAGGCMFALAHDYRVMRSDRGWIAMNEIDLGIPLIPGMAAIVRCKVKGEADLRDCVLSARRFRASEAVAAGFVDKAVEGDQLIQTATDYAKAMAPKARGLSTVFHLIKAEIYRDTVSLLLAGGTTPGDYLAKL</sequence>